<evidence type="ECO:0000259" key="1">
    <source>
        <dbReference type="Pfam" id="PF23189"/>
    </source>
</evidence>
<dbReference type="PANTHER" id="PTHR31862">
    <property type="entry name" value="UPF0261 DOMAIN PROTEIN (AFU_ORTHOLOGUE AFUA_1G10120)"/>
    <property type="match status" value="1"/>
</dbReference>
<organism evidence="2 3">
    <name type="scientific">Frondihabitans sucicola</name>
    <dbReference type="NCBI Taxonomy" id="1268041"/>
    <lineage>
        <taxon>Bacteria</taxon>
        <taxon>Bacillati</taxon>
        <taxon>Actinomycetota</taxon>
        <taxon>Actinomycetes</taxon>
        <taxon>Micrococcales</taxon>
        <taxon>Microbacteriaceae</taxon>
        <taxon>Frondihabitans</taxon>
    </lineage>
</organism>
<sequence>MFGGVCSAGPERLTAAADVGVPQVVSVGALDMVNFGPADTVPARYADRRLLAHNPAVTLMRTTAPECALLGRELAERINRSTAFAEVHVPRRGFSQISEPGGPFHDADADEALIDALQVNLSDRIPLVVHDAALNDPRFADAISQALFRALASQKGDKQ</sequence>
<gene>
    <name evidence="2" type="ORF">GCM10025867_07660</name>
</gene>
<evidence type="ECO:0000313" key="2">
    <source>
        <dbReference type="EMBL" id="BDZ48525.1"/>
    </source>
</evidence>
<dbReference type="InterPro" id="IPR051353">
    <property type="entry name" value="Tobamovirus_resist_UPF0261"/>
</dbReference>
<dbReference type="Gene3D" id="3.40.50.12030">
    <property type="entry name" value="Uncharacterised protein family UPF0261, NC domain"/>
    <property type="match status" value="1"/>
</dbReference>
<dbReference type="InterPro" id="IPR056778">
    <property type="entry name" value="UPF0261_C"/>
</dbReference>
<dbReference type="Proteomes" id="UP001321486">
    <property type="component" value="Chromosome"/>
</dbReference>
<dbReference type="EMBL" id="AP027732">
    <property type="protein sequence ID" value="BDZ48525.1"/>
    <property type="molecule type" value="Genomic_DNA"/>
</dbReference>
<name>A0ABN6XY02_9MICO</name>
<reference evidence="3" key="1">
    <citation type="journal article" date="2019" name="Int. J. Syst. Evol. Microbiol.">
        <title>The Global Catalogue of Microorganisms (GCM) 10K type strain sequencing project: providing services to taxonomists for standard genome sequencing and annotation.</title>
        <authorList>
            <consortium name="The Broad Institute Genomics Platform"/>
            <consortium name="The Broad Institute Genome Sequencing Center for Infectious Disease"/>
            <person name="Wu L."/>
            <person name="Ma J."/>
        </authorList>
    </citation>
    <scope>NUCLEOTIDE SEQUENCE [LARGE SCALE GENOMIC DNA]</scope>
    <source>
        <strain evidence="3">NBRC 108728</strain>
    </source>
</reference>
<keyword evidence="3" id="KW-1185">Reference proteome</keyword>
<evidence type="ECO:0000313" key="3">
    <source>
        <dbReference type="Proteomes" id="UP001321486"/>
    </source>
</evidence>
<proteinExistence type="predicted"/>
<feature type="domain" description="UPF0261" evidence="1">
    <location>
        <begin position="1"/>
        <end position="148"/>
    </location>
</feature>
<protein>
    <recommendedName>
        <fullName evidence="1">UPF0261 domain-containing protein</fullName>
    </recommendedName>
</protein>
<dbReference type="Pfam" id="PF23189">
    <property type="entry name" value="UPF0261_C"/>
    <property type="match status" value="1"/>
</dbReference>
<accession>A0ABN6XY02</accession>
<dbReference type="PANTHER" id="PTHR31862:SF1">
    <property type="entry name" value="UPF0261 DOMAIN PROTEIN (AFU_ORTHOLOGUE AFUA_1G10120)"/>
    <property type="match status" value="1"/>
</dbReference>